<reference evidence="2" key="1">
    <citation type="journal article" date="2021" name="Proc. Natl. Acad. Sci. U.S.A.">
        <title>A Catalog of Tens of Thousands of Viruses from Human Metagenomes Reveals Hidden Associations with Chronic Diseases.</title>
        <authorList>
            <person name="Tisza M.J."/>
            <person name="Buck C.B."/>
        </authorList>
    </citation>
    <scope>NUCLEOTIDE SEQUENCE</scope>
    <source>
        <strain evidence="2">CtFBb37</strain>
    </source>
</reference>
<sequence length="63" mass="7425">MDKKMLYTRLETARMLSISPDMLDELRRDGVLQGYHVARGNPRVYFKAADIEKYMERLEVAEC</sequence>
<protein>
    <submittedName>
        <fullName evidence="2">Pyocin activator protein PrtN</fullName>
    </submittedName>
</protein>
<accession>A0A8S5RS18</accession>
<evidence type="ECO:0000313" key="2">
    <source>
        <dbReference type="EMBL" id="DAE92279.1"/>
    </source>
</evidence>
<organism evidence="2">
    <name type="scientific">Siphoviridae sp. ctFBb37</name>
    <dbReference type="NCBI Taxonomy" id="2827565"/>
    <lineage>
        <taxon>Viruses</taxon>
        <taxon>Duplodnaviria</taxon>
        <taxon>Heunggongvirae</taxon>
        <taxon>Uroviricota</taxon>
        <taxon>Caudoviricetes</taxon>
    </lineage>
</organism>
<proteinExistence type="predicted"/>
<evidence type="ECO:0000259" key="1">
    <source>
        <dbReference type="Pfam" id="PF12728"/>
    </source>
</evidence>
<feature type="domain" description="Helix-turn-helix" evidence="1">
    <location>
        <begin position="7"/>
        <end position="57"/>
    </location>
</feature>
<dbReference type="InterPro" id="IPR041657">
    <property type="entry name" value="HTH_17"/>
</dbReference>
<dbReference type="EMBL" id="BK057796">
    <property type="protein sequence ID" value="DAE92279.1"/>
    <property type="molecule type" value="Genomic_DNA"/>
</dbReference>
<dbReference type="Pfam" id="PF12728">
    <property type="entry name" value="HTH_17"/>
    <property type="match status" value="1"/>
</dbReference>
<name>A0A8S5RS18_9CAUD</name>